<evidence type="ECO:0000256" key="6">
    <source>
        <dbReference type="ARBA" id="ARBA00023180"/>
    </source>
</evidence>
<keyword evidence="4 9" id="KW-0732">Signal</keyword>
<keyword evidence="7 9" id="KW-0119">Carbohydrate metabolism</keyword>
<keyword evidence="5 9" id="KW-0378">Hydrolase</keyword>
<comment type="function">
    <text evidence="9">Esterase involved in the hydrolysis of xylan, a major structural heterogeneous polysaccharide found in plant biomass representing the second most abundant polysaccharide in the biosphere, after cellulose.</text>
</comment>
<reference evidence="10" key="1">
    <citation type="submission" date="2018-03" db="EMBL/GenBank/DDBJ databases">
        <authorList>
            <person name="Guldener U."/>
        </authorList>
    </citation>
    <scope>NUCLEOTIDE SEQUENCE</scope>
</reference>
<dbReference type="GO" id="GO:0045493">
    <property type="term" value="P:xylan catabolic process"/>
    <property type="evidence" value="ECO:0007669"/>
    <property type="project" value="UniProtKB-UniRule"/>
</dbReference>
<keyword evidence="6" id="KW-0325">Glycoprotein</keyword>
<dbReference type="PANTHER" id="PTHR43037">
    <property type="entry name" value="UNNAMED PRODUCT-RELATED"/>
    <property type="match status" value="1"/>
</dbReference>
<keyword evidence="3 9" id="KW-0964">Secreted</keyword>
<comment type="similarity">
    <text evidence="9">Belongs to the carbohydrate esterase 1 (CE1) family.</text>
</comment>
<evidence type="ECO:0000256" key="5">
    <source>
        <dbReference type="ARBA" id="ARBA00022801"/>
    </source>
</evidence>
<evidence type="ECO:0000256" key="2">
    <source>
        <dbReference type="ARBA" id="ARBA00022487"/>
    </source>
</evidence>
<evidence type="ECO:0000256" key="7">
    <source>
        <dbReference type="ARBA" id="ARBA00023277"/>
    </source>
</evidence>
<dbReference type="PANTHER" id="PTHR43037:SF3">
    <property type="entry name" value="FERULOYL ESTERASE B"/>
    <property type="match status" value="1"/>
</dbReference>
<dbReference type="Gene3D" id="3.40.50.1820">
    <property type="entry name" value="alpha/beta hydrolase"/>
    <property type="match status" value="1"/>
</dbReference>
<feature type="signal peptide" evidence="9">
    <location>
        <begin position="1"/>
        <end position="18"/>
    </location>
</feature>
<keyword evidence="11" id="KW-1185">Reference proteome</keyword>
<dbReference type="Proteomes" id="UP001187682">
    <property type="component" value="Unassembled WGS sequence"/>
</dbReference>
<sequence>MHLPTLSTLAVAATSALAASLQRVDNFGSNPTGLGMYVYAPDRVAQNPAIIVALHPCGGSAQGWYSGTRLPQYADQHGFVLVYGETTKMSNCWDVHNPASLTHNGGGDAAGIISMVKYTLQKYNGNASKVYVMGGSSGAMMTNVMAGSYPDVFEAGAAFSGTAFGCSAGSESATPMSANQTCAQGQIQHTPQEWGNFVRNAYPGYSGRRPRLQIFHGDADWLVRPACAEQALTQWANVLGLQLTQTVPGFPSQQYTQKIYGDGKQLQGFMGSGVGHIAPVNEEVMLKFFGILQ</sequence>
<dbReference type="Pfam" id="PF10503">
    <property type="entry name" value="Esterase_PHB"/>
    <property type="match status" value="1"/>
</dbReference>
<dbReference type="EC" id="3.1.1.-" evidence="9"/>
<dbReference type="GO" id="GO:0052689">
    <property type="term" value="F:carboxylic ester hydrolase activity"/>
    <property type="evidence" value="ECO:0007669"/>
    <property type="project" value="UniProtKB-KW"/>
</dbReference>
<accession>A0AAE8MX92</accession>
<dbReference type="InterPro" id="IPR050955">
    <property type="entry name" value="Plant_Biomass_Hydrol_Est"/>
</dbReference>
<protein>
    <recommendedName>
        <fullName evidence="9">Carboxylic ester hydrolase</fullName>
        <ecNumber evidence="9">3.1.1.-</ecNumber>
    </recommendedName>
</protein>
<dbReference type="AlphaFoldDB" id="A0AAE8MX92"/>
<organism evidence="10 11">
    <name type="scientific">Cephalotrichum gorgonifer</name>
    <dbReference type="NCBI Taxonomy" id="2041049"/>
    <lineage>
        <taxon>Eukaryota</taxon>
        <taxon>Fungi</taxon>
        <taxon>Dikarya</taxon>
        <taxon>Ascomycota</taxon>
        <taxon>Pezizomycotina</taxon>
        <taxon>Sordariomycetes</taxon>
        <taxon>Hypocreomycetidae</taxon>
        <taxon>Microascales</taxon>
        <taxon>Microascaceae</taxon>
        <taxon>Cephalotrichum</taxon>
    </lineage>
</organism>
<comment type="subcellular location">
    <subcellularLocation>
        <location evidence="1 9">Secreted</location>
    </subcellularLocation>
</comment>
<evidence type="ECO:0000313" key="10">
    <source>
        <dbReference type="EMBL" id="SPO01878.1"/>
    </source>
</evidence>
<evidence type="ECO:0000256" key="4">
    <source>
        <dbReference type="ARBA" id="ARBA00022729"/>
    </source>
</evidence>
<gene>
    <name evidence="10" type="ORF">DNG_04551</name>
</gene>
<feature type="chain" id="PRO_5041769514" description="Carboxylic ester hydrolase" evidence="9">
    <location>
        <begin position="19"/>
        <end position="293"/>
    </location>
</feature>
<dbReference type="InterPro" id="IPR010126">
    <property type="entry name" value="Esterase_phb"/>
</dbReference>
<evidence type="ECO:0000256" key="8">
    <source>
        <dbReference type="ARBA" id="ARBA00023326"/>
    </source>
</evidence>
<evidence type="ECO:0000256" key="9">
    <source>
        <dbReference type="RuleBase" id="RU367147"/>
    </source>
</evidence>
<name>A0AAE8MX92_9PEZI</name>
<evidence type="ECO:0000256" key="3">
    <source>
        <dbReference type="ARBA" id="ARBA00022525"/>
    </source>
</evidence>
<dbReference type="SUPFAM" id="SSF53474">
    <property type="entry name" value="alpha/beta-Hydrolases"/>
    <property type="match status" value="2"/>
</dbReference>
<dbReference type="GO" id="GO:0005576">
    <property type="term" value="C:extracellular region"/>
    <property type="evidence" value="ECO:0007669"/>
    <property type="project" value="UniProtKB-SubCell"/>
</dbReference>
<dbReference type="EMBL" id="ONZQ02000005">
    <property type="protein sequence ID" value="SPO01878.1"/>
    <property type="molecule type" value="Genomic_DNA"/>
</dbReference>
<dbReference type="InterPro" id="IPR029058">
    <property type="entry name" value="AB_hydrolase_fold"/>
</dbReference>
<dbReference type="NCBIfam" id="TIGR01840">
    <property type="entry name" value="esterase_phb"/>
    <property type="match status" value="1"/>
</dbReference>
<evidence type="ECO:0000256" key="1">
    <source>
        <dbReference type="ARBA" id="ARBA00004613"/>
    </source>
</evidence>
<comment type="caution">
    <text evidence="10">The sequence shown here is derived from an EMBL/GenBank/DDBJ whole genome shotgun (WGS) entry which is preliminary data.</text>
</comment>
<evidence type="ECO:0000313" key="11">
    <source>
        <dbReference type="Proteomes" id="UP001187682"/>
    </source>
</evidence>
<proteinExistence type="inferred from homology"/>
<keyword evidence="2 9" id="KW-0719">Serine esterase</keyword>
<keyword evidence="8 9" id="KW-0624">Polysaccharide degradation</keyword>